<comment type="similarity">
    <text evidence="1">Belongs to the HicA mRNA interferase family.</text>
</comment>
<dbReference type="Gene3D" id="3.30.920.30">
    <property type="entry name" value="Hypothetical protein"/>
    <property type="match status" value="1"/>
</dbReference>
<keyword evidence="4" id="KW-0255">Endonuclease</keyword>
<proteinExistence type="inferred from homology"/>
<protein>
    <recommendedName>
        <fullName evidence="10">Addiction module toxin, HicA family</fullName>
    </recommendedName>
</protein>
<dbReference type="EMBL" id="MFGX01000054">
    <property type="protein sequence ID" value="OGF55573.1"/>
    <property type="molecule type" value="Genomic_DNA"/>
</dbReference>
<evidence type="ECO:0000256" key="2">
    <source>
        <dbReference type="ARBA" id="ARBA00022649"/>
    </source>
</evidence>
<name>A0A1F5UWM9_FRAXR</name>
<keyword evidence="2" id="KW-1277">Toxin-antitoxin system</keyword>
<dbReference type="InterPro" id="IPR012933">
    <property type="entry name" value="HicA_mRNA_interferase"/>
</dbReference>
<dbReference type="GO" id="GO:0016787">
    <property type="term" value="F:hydrolase activity"/>
    <property type="evidence" value="ECO:0007669"/>
    <property type="project" value="UniProtKB-KW"/>
</dbReference>
<dbReference type="SUPFAM" id="SSF54786">
    <property type="entry name" value="YcfA/nrd intein domain"/>
    <property type="match status" value="1"/>
</dbReference>
<sequence>MKLPRNITARKFVNALLRAGFHFARQKGSHQTYRHPDGRTVTVIFHHSGETFRPGTLKDMITDAGWTEPDLRRLKLLE</sequence>
<evidence type="ECO:0000256" key="1">
    <source>
        <dbReference type="ARBA" id="ARBA00006620"/>
    </source>
</evidence>
<keyword evidence="3" id="KW-0540">Nuclease</keyword>
<evidence type="ECO:0000313" key="9">
    <source>
        <dbReference type="Proteomes" id="UP000179157"/>
    </source>
</evidence>
<evidence type="ECO:0000256" key="4">
    <source>
        <dbReference type="ARBA" id="ARBA00022759"/>
    </source>
</evidence>
<dbReference type="AlphaFoldDB" id="A0A1F5UWM9"/>
<gene>
    <name evidence="8" type="ORF">A2Z21_03310</name>
</gene>
<dbReference type="GO" id="GO:0003729">
    <property type="term" value="F:mRNA binding"/>
    <property type="evidence" value="ECO:0007669"/>
    <property type="project" value="InterPro"/>
</dbReference>
<keyword evidence="5" id="KW-0378">Hydrolase</keyword>
<evidence type="ECO:0000256" key="7">
    <source>
        <dbReference type="ARBA" id="ARBA00023016"/>
    </source>
</evidence>
<evidence type="ECO:0008006" key="10">
    <source>
        <dbReference type="Google" id="ProtNLM"/>
    </source>
</evidence>
<evidence type="ECO:0000313" key="8">
    <source>
        <dbReference type="EMBL" id="OGF55573.1"/>
    </source>
</evidence>
<evidence type="ECO:0000256" key="3">
    <source>
        <dbReference type="ARBA" id="ARBA00022722"/>
    </source>
</evidence>
<accession>A0A1F5UWM9</accession>
<comment type="caution">
    <text evidence="8">The sequence shown here is derived from an EMBL/GenBank/DDBJ whole genome shotgun (WGS) entry which is preliminary data.</text>
</comment>
<evidence type="ECO:0000256" key="5">
    <source>
        <dbReference type="ARBA" id="ARBA00022801"/>
    </source>
</evidence>
<evidence type="ECO:0000256" key="6">
    <source>
        <dbReference type="ARBA" id="ARBA00022884"/>
    </source>
</evidence>
<dbReference type="GO" id="GO:0004519">
    <property type="term" value="F:endonuclease activity"/>
    <property type="evidence" value="ECO:0007669"/>
    <property type="project" value="UniProtKB-KW"/>
</dbReference>
<dbReference type="Proteomes" id="UP000179157">
    <property type="component" value="Unassembled WGS sequence"/>
</dbReference>
<keyword evidence="6" id="KW-0694">RNA-binding</keyword>
<dbReference type="InterPro" id="IPR038570">
    <property type="entry name" value="HicA_sf"/>
</dbReference>
<keyword evidence="7" id="KW-0346">Stress response</keyword>
<organism evidence="8 9">
    <name type="scientific">Fraserbacteria sp. (strain RBG_16_55_9)</name>
    <dbReference type="NCBI Taxonomy" id="1817864"/>
    <lineage>
        <taxon>Bacteria</taxon>
        <taxon>Candidatus Fraseribacteriota</taxon>
    </lineage>
</organism>
<dbReference type="Pfam" id="PF07927">
    <property type="entry name" value="HicA_toxin"/>
    <property type="match status" value="1"/>
</dbReference>
<reference evidence="8 9" key="1">
    <citation type="journal article" date="2016" name="Nat. Commun.">
        <title>Thousands of microbial genomes shed light on interconnected biogeochemical processes in an aquifer system.</title>
        <authorList>
            <person name="Anantharaman K."/>
            <person name="Brown C.T."/>
            <person name="Hug L.A."/>
            <person name="Sharon I."/>
            <person name="Castelle C.J."/>
            <person name="Probst A.J."/>
            <person name="Thomas B.C."/>
            <person name="Singh A."/>
            <person name="Wilkins M.J."/>
            <person name="Karaoz U."/>
            <person name="Brodie E.L."/>
            <person name="Williams K.H."/>
            <person name="Hubbard S.S."/>
            <person name="Banfield J.F."/>
        </authorList>
    </citation>
    <scope>NUCLEOTIDE SEQUENCE [LARGE SCALE GENOMIC DNA]</scope>
    <source>
        <strain evidence="9">RBG_16_55_9</strain>
    </source>
</reference>